<organism evidence="5 6">
    <name type="scientific">Phenylobacterium kunshanense</name>
    <dbReference type="NCBI Taxonomy" id="1445034"/>
    <lineage>
        <taxon>Bacteria</taxon>
        <taxon>Pseudomonadati</taxon>
        <taxon>Pseudomonadota</taxon>
        <taxon>Alphaproteobacteria</taxon>
        <taxon>Caulobacterales</taxon>
        <taxon>Caulobacteraceae</taxon>
        <taxon>Phenylobacterium</taxon>
    </lineage>
</organism>
<feature type="region of interest" description="Disordered" evidence="3">
    <location>
        <begin position="1"/>
        <end position="31"/>
    </location>
</feature>
<gene>
    <name evidence="5" type="ORF">DJ019_05940</name>
</gene>
<dbReference type="InterPro" id="IPR000182">
    <property type="entry name" value="GNAT_dom"/>
</dbReference>
<comment type="caution">
    <text evidence="5">The sequence shown here is derived from an EMBL/GenBank/DDBJ whole genome shotgun (WGS) entry which is preliminary data.</text>
</comment>
<dbReference type="CDD" id="cd04301">
    <property type="entry name" value="NAT_SF"/>
    <property type="match status" value="1"/>
</dbReference>
<keyword evidence="6" id="KW-1185">Reference proteome</keyword>
<dbReference type="Gene3D" id="3.40.630.30">
    <property type="match status" value="1"/>
</dbReference>
<feature type="domain" description="N-acetyltransferase" evidence="4">
    <location>
        <begin position="41"/>
        <end position="176"/>
    </location>
</feature>
<reference evidence="5 6" key="1">
    <citation type="submission" date="2018-05" db="EMBL/GenBank/DDBJ databases">
        <authorList>
            <person name="Lanie J.A."/>
            <person name="Ng W.-L."/>
            <person name="Kazmierczak K.M."/>
            <person name="Andrzejewski T.M."/>
            <person name="Davidsen T.M."/>
            <person name="Wayne K.J."/>
            <person name="Tettelin H."/>
            <person name="Glass J.I."/>
            <person name="Rusch D."/>
            <person name="Podicherti R."/>
            <person name="Tsui H.-C.T."/>
            <person name="Winkler M.E."/>
        </authorList>
    </citation>
    <scope>NUCLEOTIDE SEQUENCE [LARGE SCALE GENOMIC DNA]</scope>
    <source>
        <strain evidence="5 6">BUT-10</strain>
    </source>
</reference>
<protein>
    <recommendedName>
        <fullName evidence="4">N-acetyltransferase domain-containing protein</fullName>
    </recommendedName>
</protein>
<evidence type="ECO:0000313" key="5">
    <source>
        <dbReference type="EMBL" id="RAK67452.1"/>
    </source>
</evidence>
<dbReference type="PANTHER" id="PTHR43877">
    <property type="entry name" value="AMINOALKYLPHOSPHONATE N-ACETYLTRANSFERASE-RELATED-RELATED"/>
    <property type="match status" value="1"/>
</dbReference>
<dbReference type="SUPFAM" id="SSF55729">
    <property type="entry name" value="Acyl-CoA N-acyltransferases (Nat)"/>
    <property type="match status" value="1"/>
</dbReference>
<dbReference type="Pfam" id="PF00583">
    <property type="entry name" value="Acetyltransf_1"/>
    <property type="match status" value="1"/>
</dbReference>
<dbReference type="OrthoDB" id="9789605at2"/>
<evidence type="ECO:0000256" key="3">
    <source>
        <dbReference type="SAM" id="MobiDB-lite"/>
    </source>
</evidence>
<name>A0A328BIZ8_9CAUL</name>
<accession>A0A328BIZ8</accession>
<feature type="compositionally biased region" description="Basic and acidic residues" evidence="3">
    <location>
        <begin position="1"/>
        <end position="11"/>
    </location>
</feature>
<dbReference type="Proteomes" id="UP000249524">
    <property type="component" value="Unassembled WGS sequence"/>
</dbReference>
<keyword evidence="2" id="KW-0012">Acyltransferase</keyword>
<evidence type="ECO:0000259" key="4">
    <source>
        <dbReference type="PROSITE" id="PS51186"/>
    </source>
</evidence>
<dbReference type="AlphaFoldDB" id="A0A328BIZ8"/>
<dbReference type="GO" id="GO:0016747">
    <property type="term" value="F:acyltransferase activity, transferring groups other than amino-acyl groups"/>
    <property type="evidence" value="ECO:0007669"/>
    <property type="project" value="InterPro"/>
</dbReference>
<dbReference type="InterPro" id="IPR016181">
    <property type="entry name" value="Acyl_CoA_acyltransferase"/>
</dbReference>
<dbReference type="InterPro" id="IPR050832">
    <property type="entry name" value="Bact_Acetyltransf"/>
</dbReference>
<sequence>MPCGERGHRADLPPAPNAQRSPASGRHGSRRVDDAGLRAGLVVRRARPEELDACADLYVRVLRETFTWIDPARHRREDFLRAAREEEVYAAFDRGRLIGVAALYAPQNFLHSLYVTDRGRGVGRALLDHIAERLDGPMSLKCQAANRAAQAFYEREGFLATDAGEDNGVAWIRYVRE</sequence>
<proteinExistence type="predicted"/>
<dbReference type="PROSITE" id="PS51186">
    <property type="entry name" value="GNAT"/>
    <property type="match status" value="1"/>
</dbReference>
<dbReference type="EMBL" id="QFYS01000002">
    <property type="protein sequence ID" value="RAK67452.1"/>
    <property type="molecule type" value="Genomic_DNA"/>
</dbReference>
<evidence type="ECO:0000256" key="2">
    <source>
        <dbReference type="ARBA" id="ARBA00023315"/>
    </source>
</evidence>
<evidence type="ECO:0000256" key="1">
    <source>
        <dbReference type="ARBA" id="ARBA00022679"/>
    </source>
</evidence>
<keyword evidence="1" id="KW-0808">Transferase</keyword>
<evidence type="ECO:0000313" key="6">
    <source>
        <dbReference type="Proteomes" id="UP000249524"/>
    </source>
</evidence>